<evidence type="ECO:0000259" key="3">
    <source>
        <dbReference type="Pfam" id="PF12904"/>
    </source>
</evidence>
<feature type="region of interest" description="Disordered" evidence="1">
    <location>
        <begin position="21"/>
        <end position="43"/>
    </location>
</feature>
<evidence type="ECO:0000256" key="2">
    <source>
        <dbReference type="SAM" id="SignalP"/>
    </source>
</evidence>
<dbReference type="InterPro" id="IPR017853">
    <property type="entry name" value="GH"/>
</dbReference>
<dbReference type="KEGG" id="knv:Pan216_22910"/>
<feature type="domain" description="DUF5060" evidence="4">
    <location>
        <begin position="49"/>
        <end position="132"/>
    </location>
</feature>
<feature type="signal peptide" evidence="2">
    <location>
        <begin position="1"/>
        <end position="22"/>
    </location>
</feature>
<evidence type="ECO:0000313" key="5">
    <source>
        <dbReference type="EMBL" id="QDU61434.1"/>
    </source>
</evidence>
<dbReference type="InterPro" id="IPR032260">
    <property type="entry name" value="DUF5060"/>
</dbReference>
<dbReference type="InterPro" id="IPR013783">
    <property type="entry name" value="Ig-like_fold"/>
</dbReference>
<protein>
    <recommendedName>
        <fullName evidence="7">DUF5060 domain-containing protein</fullName>
    </recommendedName>
</protein>
<dbReference type="Gene3D" id="3.20.20.80">
    <property type="entry name" value="Glycosidases"/>
    <property type="match status" value="1"/>
</dbReference>
<keyword evidence="6" id="KW-1185">Reference proteome</keyword>
<evidence type="ECO:0000259" key="4">
    <source>
        <dbReference type="Pfam" id="PF16586"/>
    </source>
</evidence>
<dbReference type="EMBL" id="CP036279">
    <property type="protein sequence ID" value="QDU61434.1"/>
    <property type="molecule type" value="Genomic_DNA"/>
</dbReference>
<organism evidence="5 6">
    <name type="scientific">Kolteria novifilia</name>
    <dbReference type="NCBI Taxonomy" id="2527975"/>
    <lineage>
        <taxon>Bacteria</taxon>
        <taxon>Pseudomonadati</taxon>
        <taxon>Planctomycetota</taxon>
        <taxon>Planctomycetia</taxon>
        <taxon>Kolteriales</taxon>
        <taxon>Kolteriaceae</taxon>
        <taxon>Kolteria</taxon>
    </lineage>
</organism>
<sequence length="641" mass="71504" precursor="true">MLRLLVVSLMVVTVGTPLELHADESSPSSKNERPKPGGDGSIVVSGDQRQWHKLTLSMSGPQADELDNDPNPFTDYRFTVRFTHESGSPAYTVPGYFAADGDAANTGATSGTTWRAHLSPDKPGRWSYATSMRRGKNVAINSSAKSMELPAYAKRGQFTIAPTDKTGRDFRAKGRLEYVGKHYQRFAGNGEYFLKAGPDAPETLLATIDFDGTRANKGQVPLKRWAPHVKDWRPGDPTWKDGKGKGLLGAINYLAAKGCNTISFLPYNAGGDGDNVWPFVSRDDKFHYDCSKLAQWQIVFDHANNRGMHLHFKLQETEMDDNRHGKNSRTKSTPTALDDGRLGPERKLYLRELIARFAHELALVWNIGEENTQTPAEQRDMIRYLHDTDPYRHNIAIHTFPNQQDKVYPPLLGSKSLLTGASLQNNWNAAHQRTLKWVRESARANRPWVVCNDEQGPAAHGVPPDRGYRGHDGLAGEKKTYDLHDIRKLTLWGTLMAGGAGVEYYFGYKLPENDLLLEDFRSRDQTWDYCRVALAFFKDHAIPFWEMTSADALIGNSKSTNSRFCFAKPGELYLVYFPTVESTKLDLSDAAGTFTVRWFDPRHGGPLATGSVTEVTGGKAVSLGTPPSAPKEDWLAVLRRQ</sequence>
<dbReference type="Pfam" id="PF12904">
    <property type="entry name" value="Collagen_bind_2"/>
    <property type="match status" value="1"/>
</dbReference>
<proteinExistence type="predicted"/>
<feature type="chain" id="PRO_5022242170" description="DUF5060 domain-containing protein" evidence="2">
    <location>
        <begin position="23"/>
        <end position="641"/>
    </location>
</feature>
<dbReference type="Pfam" id="PF16586">
    <property type="entry name" value="DUF5060"/>
    <property type="match status" value="1"/>
</dbReference>
<dbReference type="OrthoDB" id="246387at2"/>
<feature type="region of interest" description="Disordered" evidence="1">
    <location>
        <begin position="317"/>
        <end position="339"/>
    </location>
</feature>
<dbReference type="InterPro" id="IPR024749">
    <property type="entry name" value="Collagen-bd_put"/>
</dbReference>
<feature type="domain" description="Putative collagen-binding" evidence="3">
    <location>
        <begin position="552"/>
        <end position="638"/>
    </location>
</feature>
<dbReference type="SUPFAM" id="SSF51445">
    <property type="entry name" value="(Trans)glycosidases"/>
    <property type="match status" value="1"/>
</dbReference>
<dbReference type="Proteomes" id="UP000317093">
    <property type="component" value="Chromosome"/>
</dbReference>
<gene>
    <name evidence="5" type="ORF">Pan216_22910</name>
</gene>
<evidence type="ECO:0000256" key="1">
    <source>
        <dbReference type="SAM" id="MobiDB-lite"/>
    </source>
</evidence>
<accession>A0A518B3B4</accession>
<evidence type="ECO:0000313" key="6">
    <source>
        <dbReference type="Proteomes" id="UP000317093"/>
    </source>
</evidence>
<name>A0A518B3B4_9BACT</name>
<dbReference type="RefSeq" id="WP_145258030.1">
    <property type="nucleotide sequence ID" value="NZ_CP036279.1"/>
</dbReference>
<keyword evidence="2" id="KW-0732">Signal</keyword>
<feature type="compositionally biased region" description="Basic and acidic residues" evidence="1">
    <location>
        <begin position="21"/>
        <end position="36"/>
    </location>
</feature>
<reference evidence="5 6" key="1">
    <citation type="submission" date="2019-02" db="EMBL/GenBank/DDBJ databases">
        <title>Deep-cultivation of Planctomycetes and their phenomic and genomic characterization uncovers novel biology.</title>
        <authorList>
            <person name="Wiegand S."/>
            <person name="Jogler M."/>
            <person name="Boedeker C."/>
            <person name="Pinto D."/>
            <person name="Vollmers J."/>
            <person name="Rivas-Marin E."/>
            <person name="Kohn T."/>
            <person name="Peeters S.H."/>
            <person name="Heuer A."/>
            <person name="Rast P."/>
            <person name="Oberbeckmann S."/>
            <person name="Bunk B."/>
            <person name="Jeske O."/>
            <person name="Meyerdierks A."/>
            <person name="Storesund J.E."/>
            <person name="Kallscheuer N."/>
            <person name="Luecker S."/>
            <person name="Lage O.M."/>
            <person name="Pohl T."/>
            <person name="Merkel B.J."/>
            <person name="Hornburger P."/>
            <person name="Mueller R.-W."/>
            <person name="Bruemmer F."/>
            <person name="Labrenz M."/>
            <person name="Spormann A.M."/>
            <person name="Op den Camp H."/>
            <person name="Overmann J."/>
            <person name="Amann R."/>
            <person name="Jetten M.S.M."/>
            <person name="Mascher T."/>
            <person name="Medema M.H."/>
            <person name="Devos D.P."/>
            <person name="Kaster A.-K."/>
            <person name="Ovreas L."/>
            <person name="Rohde M."/>
            <person name="Galperin M.Y."/>
            <person name="Jogler C."/>
        </authorList>
    </citation>
    <scope>NUCLEOTIDE SEQUENCE [LARGE SCALE GENOMIC DNA]</scope>
    <source>
        <strain evidence="5 6">Pan216</strain>
    </source>
</reference>
<evidence type="ECO:0008006" key="7">
    <source>
        <dbReference type="Google" id="ProtNLM"/>
    </source>
</evidence>
<dbReference type="AlphaFoldDB" id="A0A518B3B4"/>
<dbReference type="Gene3D" id="2.60.40.10">
    <property type="entry name" value="Immunoglobulins"/>
    <property type="match status" value="1"/>
</dbReference>